<dbReference type="Proteomes" id="UP000831796">
    <property type="component" value="Chromosome"/>
</dbReference>
<accession>A0A8T9Q7R9</accession>
<keyword evidence="2" id="KW-1185">Reference proteome</keyword>
<proteinExistence type="predicted"/>
<protein>
    <submittedName>
        <fullName evidence="1">Uncharacterized protein</fullName>
    </submittedName>
</protein>
<dbReference type="RefSeq" id="WP_244676905.1">
    <property type="nucleotide sequence ID" value="NZ_CP095046.1"/>
</dbReference>
<evidence type="ECO:0000313" key="1">
    <source>
        <dbReference type="EMBL" id="UOQ73554.1"/>
    </source>
</evidence>
<reference evidence="1" key="1">
    <citation type="submission" date="2022-04" db="EMBL/GenBank/DDBJ databases">
        <title>Hymenobacter sp. isolated from the air.</title>
        <authorList>
            <person name="Won M."/>
            <person name="Lee C.-M."/>
            <person name="Woen H.-Y."/>
            <person name="Kwon S.-W."/>
        </authorList>
    </citation>
    <scope>NUCLEOTIDE SEQUENCE</scope>
    <source>
        <strain evidence="1">5116S-3</strain>
    </source>
</reference>
<sequence>MSAERRRILTKRESDSTYQTGVITKEATQLTNELKGLTKEIEFLTPYLATLEAGDEKTKREKELRRASARRGELLSRQAAQGAVALLERQLEQTETTVRLEAVAAYETKVRQRKDELLAAQG</sequence>
<evidence type="ECO:0000313" key="2">
    <source>
        <dbReference type="Proteomes" id="UP000831796"/>
    </source>
</evidence>
<dbReference type="AlphaFoldDB" id="A0A8T9Q7R9"/>
<dbReference type="EMBL" id="CP095046">
    <property type="protein sequence ID" value="UOQ73554.1"/>
    <property type="molecule type" value="Genomic_DNA"/>
</dbReference>
<organism evidence="1 2">
    <name type="scientific">Hymenobacter cellulosilyticus</name>
    <dbReference type="NCBI Taxonomy" id="2932248"/>
    <lineage>
        <taxon>Bacteria</taxon>
        <taxon>Pseudomonadati</taxon>
        <taxon>Bacteroidota</taxon>
        <taxon>Cytophagia</taxon>
        <taxon>Cytophagales</taxon>
        <taxon>Hymenobacteraceae</taxon>
        <taxon>Hymenobacter</taxon>
    </lineage>
</organism>
<dbReference type="KEGG" id="hcu:MUN79_06385"/>
<gene>
    <name evidence="1" type="ORF">MUN79_06385</name>
</gene>
<name>A0A8T9Q7R9_9BACT</name>